<name>M3QEF8_HELPX</name>
<dbReference type="EMBL" id="APDY01000023">
    <property type="protein sequence ID" value="EMH30085.1"/>
    <property type="molecule type" value="Genomic_DNA"/>
</dbReference>
<accession>M3QEF8</accession>
<comment type="caution">
    <text evidence="2">The sequence shown here is derived from an EMBL/GenBank/DDBJ whole genome shotgun (WGS) entry which is preliminary data.</text>
</comment>
<sequence length="40" mass="4740">MIVFAFIYCSLIYTLNFLKILNVILYFCANKKHGYNNSVF</sequence>
<proteinExistence type="predicted"/>
<protein>
    <submittedName>
        <fullName evidence="2">Uncharacterized protein</fullName>
    </submittedName>
</protein>
<keyword evidence="1" id="KW-0472">Membrane</keyword>
<organism evidence="2 3">
    <name type="scientific">Helicobacter pylori GAM265BSii</name>
    <dbReference type="NCBI Taxonomy" id="1159049"/>
    <lineage>
        <taxon>Bacteria</taxon>
        <taxon>Pseudomonadati</taxon>
        <taxon>Campylobacterota</taxon>
        <taxon>Epsilonproteobacteria</taxon>
        <taxon>Campylobacterales</taxon>
        <taxon>Helicobacteraceae</taxon>
        <taxon>Helicobacter</taxon>
    </lineage>
</organism>
<dbReference type="Proteomes" id="UP000011872">
    <property type="component" value="Unassembled WGS sequence"/>
</dbReference>
<evidence type="ECO:0000256" key="1">
    <source>
        <dbReference type="SAM" id="Phobius"/>
    </source>
</evidence>
<dbReference type="HOGENOM" id="CLU_3290679_0_0_7"/>
<gene>
    <name evidence="2" type="ORF">HMPREF1421_00375</name>
</gene>
<dbReference type="AlphaFoldDB" id="M3QEF8"/>
<keyword evidence="1" id="KW-0812">Transmembrane</keyword>
<reference evidence="2 3" key="1">
    <citation type="submission" date="2012-12" db="EMBL/GenBank/DDBJ databases">
        <authorList>
            <person name="Weinstock G."/>
            <person name="Sodergren E."/>
            <person name="Lobos E.A."/>
            <person name="Fulton L."/>
            <person name="Fulton R."/>
            <person name="Courtney L."/>
            <person name="Fronick C."/>
            <person name="O'Laughlin M."/>
            <person name="Godfrey J."/>
            <person name="Wilson R.M."/>
            <person name="Miner T."/>
            <person name="Farmer C."/>
            <person name="Delehaunty K."/>
            <person name="Cordes M."/>
            <person name="Minx P."/>
            <person name="Tomlinson C."/>
            <person name="Chen J."/>
            <person name="Wollam A."/>
            <person name="Pepin K.H."/>
            <person name="Bhonagiri V."/>
            <person name="Zhang X."/>
            <person name="Suruliraj S."/>
            <person name="Antonio M."/>
            <person name="Secka O."/>
            <person name="Thomas J."/>
            <person name="Warren W."/>
            <person name="Mitreva M."/>
            <person name="Mardis E.R."/>
            <person name="Wilson R.K."/>
        </authorList>
    </citation>
    <scope>NUCLEOTIDE SEQUENCE [LARGE SCALE GENOMIC DNA]</scope>
    <source>
        <strain evidence="2 3">GAM265BSii</strain>
    </source>
</reference>
<keyword evidence="1" id="KW-1133">Transmembrane helix</keyword>
<evidence type="ECO:0000313" key="3">
    <source>
        <dbReference type="Proteomes" id="UP000011872"/>
    </source>
</evidence>
<feature type="transmembrane region" description="Helical" evidence="1">
    <location>
        <begin position="6"/>
        <end position="28"/>
    </location>
</feature>
<evidence type="ECO:0000313" key="2">
    <source>
        <dbReference type="EMBL" id="EMH30085.1"/>
    </source>
</evidence>